<keyword evidence="3" id="KW-1185">Reference proteome</keyword>
<dbReference type="AlphaFoldDB" id="A0AAD6F9N2"/>
<name>A0AAD6F9N2_9TELE</name>
<reference evidence="2" key="1">
    <citation type="submission" date="2022-11" db="EMBL/GenBank/DDBJ databases">
        <title>Chromosome-level genome of Pogonophryne albipinna.</title>
        <authorList>
            <person name="Jo E."/>
        </authorList>
    </citation>
    <scope>NUCLEOTIDE SEQUENCE</scope>
    <source>
        <strain evidence="2">SGF0006</strain>
        <tissue evidence="2">Muscle</tissue>
    </source>
</reference>
<protein>
    <submittedName>
        <fullName evidence="2">Uncharacterized protein</fullName>
    </submittedName>
</protein>
<organism evidence="2 3">
    <name type="scientific">Pogonophryne albipinna</name>
    <dbReference type="NCBI Taxonomy" id="1090488"/>
    <lineage>
        <taxon>Eukaryota</taxon>
        <taxon>Metazoa</taxon>
        <taxon>Chordata</taxon>
        <taxon>Craniata</taxon>
        <taxon>Vertebrata</taxon>
        <taxon>Euteleostomi</taxon>
        <taxon>Actinopterygii</taxon>
        <taxon>Neopterygii</taxon>
        <taxon>Teleostei</taxon>
        <taxon>Neoteleostei</taxon>
        <taxon>Acanthomorphata</taxon>
        <taxon>Eupercaria</taxon>
        <taxon>Perciformes</taxon>
        <taxon>Notothenioidei</taxon>
        <taxon>Pogonophryne</taxon>
    </lineage>
</organism>
<comment type="caution">
    <text evidence="2">The sequence shown here is derived from an EMBL/GenBank/DDBJ whole genome shotgun (WGS) entry which is preliminary data.</text>
</comment>
<accession>A0AAD6F9N2</accession>
<feature type="region of interest" description="Disordered" evidence="1">
    <location>
        <begin position="73"/>
        <end position="92"/>
    </location>
</feature>
<evidence type="ECO:0000313" key="2">
    <source>
        <dbReference type="EMBL" id="KAJ4925827.1"/>
    </source>
</evidence>
<dbReference type="Proteomes" id="UP001219934">
    <property type="component" value="Unassembled WGS sequence"/>
</dbReference>
<evidence type="ECO:0000256" key="1">
    <source>
        <dbReference type="SAM" id="MobiDB-lite"/>
    </source>
</evidence>
<feature type="non-terminal residue" evidence="2">
    <location>
        <position position="165"/>
    </location>
</feature>
<sequence>TSLLPSYQPHSLTHLHICIFELVCRQSSSAGGHFLQPLHLRVLKNSSSNMHLSLYSFLADHPPMQLTQEEDFVKGDSTPTTEALQSDGSAGSPAKMCSECYVNQTFVHDDGTVNDHKPRSSSGVILDIAALNMEQQESEEVPPLPPRFRFRDLLLGDQSFQNDDR</sequence>
<feature type="compositionally biased region" description="Polar residues" evidence="1">
    <location>
        <begin position="77"/>
        <end position="89"/>
    </location>
</feature>
<evidence type="ECO:0000313" key="3">
    <source>
        <dbReference type="Proteomes" id="UP001219934"/>
    </source>
</evidence>
<proteinExistence type="predicted"/>
<gene>
    <name evidence="2" type="ORF">JOQ06_008013</name>
</gene>
<dbReference type="EMBL" id="JAPTMU010000020">
    <property type="protein sequence ID" value="KAJ4925827.1"/>
    <property type="molecule type" value="Genomic_DNA"/>
</dbReference>